<dbReference type="Pfam" id="PF00702">
    <property type="entry name" value="Hydrolase"/>
    <property type="match status" value="1"/>
</dbReference>
<dbReference type="GO" id="GO:0005829">
    <property type="term" value="C:cytosol"/>
    <property type="evidence" value="ECO:0007669"/>
    <property type="project" value="TreeGrafter"/>
</dbReference>
<dbReference type="NCBIfam" id="TIGR01549">
    <property type="entry name" value="HAD-SF-IA-v1"/>
    <property type="match status" value="1"/>
</dbReference>
<accession>A0A2T0RW38</accession>
<organism evidence="11 12">
    <name type="scientific">Aliiruegeria haliotis</name>
    <dbReference type="NCBI Taxonomy" id="1280846"/>
    <lineage>
        <taxon>Bacteria</taxon>
        <taxon>Pseudomonadati</taxon>
        <taxon>Pseudomonadota</taxon>
        <taxon>Alphaproteobacteria</taxon>
        <taxon>Rhodobacterales</taxon>
        <taxon>Roseobacteraceae</taxon>
        <taxon>Aliiruegeria</taxon>
    </lineage>
</organism>
<evidence type="ECO:0000256" key="7">
    <source>
        <dbReference type="ARBA" id="ARBA00022801"/>
    </source>
</evidence>
<evidence type="ECO:0000256" key="1">
    <source>
        <dbReference type="ARBA" id="ARBA00000830"/>
    </source>
</evidence>
<reference evidence="11 12" key="1">
    <citation type="submission" date="2018-03" db="EMBL/GenBank/DDBJ databases">
        <title>Genomic Encyclopedia of Archaeal and Bacterial Type Strains, Phase II (KMG-II): from individual species to whole genera.</title>
        <authorList>
            <person name="Goeker M."/>
        </authorList>
    </citation>
    <scope>NUCLEOTIDE SEQUENCE [LARGE SCALE GENOMIC DNA]</scope>
    <source>
        <strain evidence="11 12">DSM 29328</strain>
    </source>
</reference>
<protein>
    <recommendedName>
        <fullName evidence="5 10">Phosphoglycolate phosphatase</fullName>
        <shortName evidence="10">PGP</shortName>
        <shortName evidence="10">PGPase</shortName>
        <ecNumber evidence="5 10">3.1.3.18</ecNumber>
    </recommendedName>
</protein>
<evidence type="ECO:0000256" key="10">
    <source>
        <dbReference type="HAMAP-Rule" id="MF_00495"/>
    </source>
</evidence>
<dbReference type="GO" id="GO:0046872">
    <property type="term" value="F:metal ion binding"/>
    <property type="evidence" value="ECO:0007669"/>
    <property type="project" value="UniProtKB-KW"/>
</dbReference>
<comment type="pathway">
    <text evidence="3 10">Organic acid metabolism; glycolate biosynthesis; glycolate from 2-phosphoglycolate: step 1/1.</text>
</comment>
<evidence type="ECO:0000256" key="6">
    <source>
        <dbReference type="ARBA" id="ARBA00022723"/>
    </source>
</evidence>
<dbReference type="InterPro" id="IPR023214">
    <property type="entry name" value="HAD_sf"/>
</dbReference>
<dbReference type="SUPFAM" id="SSF56784">
    <property type="entry name" value="HAD-like"/>
    <property type="match status" value="1"/>
</dbReference>
<dbReference type="PANTHER" id="PTHR43434:SF1">
    <property type="entry name" value="PHOSPHOGLYCOLATE PHOSPHATASE"/>
    <property type="match status" value="1"/>
</dbReference>
<dbReference type="PANTHER" id="PTHR43434">
    <property type="entry name" value="PHOSPHOGLYCOLATE PHOSPHATASE"/>
    <property type="match status" value="1"/>
</dbReference>
<dbReference type="InterPro" id="IPR023198">
    <property type="entry name" value="PGP-like_dom2"/>
</dbReference>
<feature type="active site" description="Nucleophile" evidence="10">
    <location>
        <position position="6"/>
    </location>
</feature>
<dbReference type="GO" id="GO:0006281">
    <property type="term" value="P:DNA repair"/>
    <property type="evidence" value="ECO:0007669"/>
    <property type="project" value="TreeGrafter"/>
</dbReference>
<evidence type="ECO:0000256" key="3">
    <source>
        <dbReference type="ARBA" id="ARBA00004818"/>
    </source>
</evidence>
<dbReference type="GO" id="GO:0005975">
    <property type="term" value="P:carbohydrate metabolic process"/>
    <property type="evidence" value="ECO:0007669"/>
    <property type="project" value="InterPro"/>
</dbReference>
<dbReference type="UniPathway" id="UPA00865">
    <property type="reaction ID" value="UER00834"/>
</dbReference>
<dbReference type="NCBIfam" id="TIGR01449">
    <property type="entry name" value="PGP_bact"/>
    <property type="match status" value="1"/>
</dbReference>
<dbReference type="Gene3D" id="3.40.50.1000">
    <property type="entry name" value="HAD superfamily/HAD-like"/>
    <property type="match status" value="1"/>
</dbReference>
<feature type="binding site" evidence="10">
    <location>
        <position position="165"/>
    </location>
    <ligand>
        <name>Mg(2+)</name>
        <dbReference type="ChEBI" id="CHEBI:18420"/>
    </ligand>
</feature>
<sequence>MNIVFDLDGTLIDSAPDIQAVAADILNGLGKAPLSLEEVRSFVGEGAGVLVSRMMNAREIPETPARHAEIYGQFVARYESAVDLAVFYPGVVDALAVLKAQGHRLGLCTNKPELPARAVMRHMGLDPVFDVVIAGGMVASRKPDPEMLHVCIAELGGGPTLYVGDSETDAQTARAAAVPFALYTEGYRKSPVAEMPHDWAFDHFDRLQEIVREARARQTAAE</sequence>
<dbReference type="InterPro" id="IPR050155">
    <property type="entry name" value="HAD-like_hydrolase_sf"/>
</dbReference>
<evidence type="ECO:0000256" key="9">
    <source>
        <dbReference type="ARBA" id="ARBA00023277"/>
    </source>
</evidence>
<dbReference type="InterPro" id="IPR006439">
    <property type="entry name" value="HAD-SF_hydro_IA"/>
</dbReference>
<dbReference type="HAMAP" id="MF_00495">
    <property type="entry name" value="GPH_hydrolase_bact"/>
    <property type="match status" value="1"/>
</dbReference>
<dbReference type="Gene3D" id="1.10.150.240">
    <property type="entry name" value="Putative phosphatase, domain 2"/>
    <property type="match status" value="1"/>
</dbReference>
<gene>
    <name evidence="11" type="ORF">CLV78_102569</name>
</gene>
<dbReference type="InterPro" id="IPR036412">
    <property type="entry name" value="HAD-like_sf"/>
</dbReference>
<feature type="binding site" evidence="10">
    <location>
        <position position="8"/>
    </location>
    <ligand>
        <name>Mg(2+)</name>
        <dbReference type="ChEBI" id="CHEBI:18420"/>
    </ligand>
</feature>
<dbReference type="Proteomes" id="UP000239480">
    <property type="component" value="Unassembled WGS sequence"/>
</dbReference>
<dbReference type="EMBL" id="PVTD01000002">
    <property type="protein sequence ID" value="PRY25391.1"/>
    <property type="molecule type" value="Genomic_DNA"/>
</dbReference>
<keyword evidence="6 10" id="KW-0479">Metal-binding</keyword>
<dbReference type="SFLD" id="SFLDS00003">
    <property type="entry name" value="Haloacid_Dehalogenase"/>
    <property type="match status" value="1"/>
</dbReference>
<dbReference type="EC" id="3.1.3.18" evidence="5 10"/>
<dbReference type="GO" id="GO:0008967">
    <property type="term" value="F:phosphoglycolate phosphatase activity"/>
    <property type="evidence" value="ECO:0007669"/>
    <property type="project" value="UniProtKB-UniRule"/>
</dbReference>
<keyword evidence="9 10" id="KW-0119">Carbohydrate metabolism</keyword>
<evidence type="ECO:0000256" key="2">
    <source>
        <dbReference type="ARBA" id="ARBA00001946"/>
    </source>
</evidence>
<comment type="caution">
    <text evidence="11">The sequence shown here is derived from an EMBL/GenBank/DDBJ whole genome shotgun (WGS) entry which is preliminary data.</text>
</comment>
<evidence type="ECO:0000313" key="11">
    <source>
        <dbReference type="EMBL" id="PRY25391.1"/>
    </source>
</evidence>
<comment type="similarity">
    <text evidence="4 10">Belongs to the HAD-like hydrolase superfamily. CbbY/CbbZ/Gph/YieH family.</text>
</comment>
<evidence type="ECO:0000256" key="8">
    <source>
        <dbReference type="ARBA" id="ARBA00022842"/>
    </source>
</evidence>
<evidence type="ECO:0000313" key="12">
    <source>
        <dbReference type="Proteomes" id="UP000239480"/>
    </source>
</evidence>
<comment type="catalytic activity">
    <reaction evidence="1 10">
        <text>2-phosphoglycolate + H2O = glycolate + phosphate</text>
        <dbReference type="Rhea" id="RHEA:14369"/>
        <dbReference type="ChEBI" id="CHEBI:15377"/>
        <dbReference type="ChEBI" id="CHEBI:29805"/>
        <dbReference type="ChEBI" id="CHEBI:43474"/>
        <dbReference type="ChEBI" id="CHEBI:58033"/>
        <dbReference type="EC" id="3.1.3.18"/>
    </reaction>
</comment>
<comment type="function">
    <text evidence="10">Specifically catalyzes the dephosphorylation of 2-phosphoglycolate. Is involved in the dissimilation of the intracellular 2-phosphoglycolate formed during the DNA repair of 3'-phosphoglycolate ends, a major class of DNA lesions induced by oxidative stress.</text>
</comment>
<name>A0A2T0RW38_9RHOB</name>
<feature type="binding site" evidence="10">
    <location>
        <position position="6"/>
    </location>
    <ligand>
        <name>Mg(2+)</name>
        <dbReference type="ChEBI" id="CHEBI:18420"/>
    </ligand>
</feature>
<keyword evidence="8 10" id="KW-0460">Magnesium</keyword>
<dbReference type="GO" id="GO:0046295">
    <property type="term" value="P:glycolate biosynthetic process"/>
    <property type="evidence" value="ECO:0007669"/>
    <property type="project" value="UniProtKB-UniRule"/>
</dbReference>
<comment type="cofactor">
    <cofactor evidence="2 10">
        <name>Mg(2+)</name>
        <dbReference type="ChEBI" id="CHEBI:18420"/>
    </cofactor>
</comment>
<dbReference type="SFLD" id="SFLDG01129">
    <property type="entry name" value="C1.5:_HAD__Beta-PGM__Phosphata"/>
    <property type="match status" value="1"/>
</dbReference>
<keyword evidence="7 10" id="KW-0378">Hydrolase</keyword>
<proteinExistence type="inferred from homology"/>
<dbReference type="InterPro" id="IPR037512">
    <property type="entry name" value="PGPase_prok"/>
</dbReference>
<dbReference type="OrthoDB" id="9793014at2"/>
<dbReference type="AlphaFoldDB" id="A0A2T0RW38"/>
<dbReference type="RefSeq" id="WP_106204287.1">
    <property type="nucleotide sequence ID" value="NZ_PVTD01000002.1"/>
</dbReference>
<evidence type="ECO:0000256" key="5">
    <source>
        <dbReference type="ARBA" id="ARBA00013078"/>
    </source>
</evidence>
<evidence type="ECO:0000256" key="4">
    <source>
        <dbReference type="ARBA" id="ARBA00006171"/>
    </source>
</evidence>
<keyword evidence="12" id="KW-1185">Reference proteome</keyword>